<dbReference type="EMBL" id="PFAN01000070">
    <property type="protein sequence ID" value="PIR94966.1"/>
    <property type="molecule type" value="Genomic_DNA"/>
</dbReference>
<dbReference type="Gene3D" id="3.30.70.330">
    <property type="match status" value="1"/>
</dbReference>
<dbReference type="Proteomes" id="UP000228614">
    <property type="component" value="Unassembled WGS sequence"/>
</dbReference>
<dbReference type="Pfam" id="PF00276">
    <property type="entry name" value="Ribosomal_L23"/>
    <property type="match status" value="1"/>
</dbReference>
<dbReference type="InterPro" id="IPR012678">
    <property type="entry name" value="Ribosomal_uL23/eL15/eS24_sf"/>
</dbReference>
<evidence type="ECO:0000256" key="3">
    <source>
        <dbReference type="ARBA" id="ARBA00022884"/>
    </source>
</evidence>
<dbReference type="AlphaFoldDB" id="A0A2H0V791"/>
<comment type="caution">
    <text evidence="8">The sequence shown here is derived from an EMBL/GenBank/DDBJ whole genome shotgun (WGS) entry which is preliminary data.</text>
</comment>
<evidence type="ECO:0000256" key="1">
    <source>
        <dbReference type="ARBA" id="ARBA00006700"/>
    </source>
</evidence>
<evidence type="ECO:0000313" key="9">
    <source>
        <dbReference type="Proteomes" id="UP000228614"/>
    </source>
</evidence>
<comment type="subunit">
    <text evidence="6">Part of the 50S ribosomal subunit. Contacts protein L29, and trigger factor when it is bound to the ribosome.</text>
</comment>
<evidence type="ECO:0000256" key="7">
    <source>
        <dbReference type="SAM" id="MobiDB-lite"/>
    </source>
</evidence>
<keyword evidence="2 6" id="KW-0699">rRNA-binding</keyword>
<evidence type="ECO:0000256" key="5">
    <source>
        <dbReference type="ARBA" id="ARBA00023274"/>
    </source>
</evidence>
<accession>A0A2H0V791</accession>
<gene>
    <name evidence="6" type="primary">rplW</name>
    <name evidence="8" type="ORF">COT95_01300</name>
</gene>
<dbReference type="GO" id="GO:0006412">
    <property type="term" value="P:translation"/>
    <property type="evidence" value="ECO:0007669"/>
    <property type="project" value="UniProtKB-UniRule"/>
</dbReference>
<feature type="region of interest" description="Disordered" evidence="7">
    <location>
        <begin position="1"/>
        <end position="25"/>
    </location>
</feature>
<evidence type="ECO:0000256" key="4">
    <source>
        <dbReference type="ARBA" id="ARBA00022980"/>
    </source>
</evidence>
<dbReference type="InterPro" id="IPR012677">
    <property type="entry name" value="Nucleotide-bd_a/b_plait_sf"/>
</dbReference>
<dbReference type="PANTHER" id="PTHR11620">
    <property type="entry name" value="60S RIBOSOMAL PROTEIN L23A"/>
    <property type="match status" value="1"/>
</dbReference>
<keyword evidence="5 6" id="KW-0687">Ribonucleoprotein</keyword>
<protein>
    <recommendedName>
        <fullName evidence="6">Large ribosomal subunit protein uL23</fullName>
    </recommendedName>
</protein>
<keyword evidence="4 6" id="KW-0689">Ribosomal protein</keyword>
<comment type="function">
    <text evidence="6">One of the early assembly proteins it binds 23S rRNA. One of the proteins that surrounds the polypeptide exit tunnel on the outside of the ribosome. Forms the main docking site for trigger factor binding to the ribosome.</text>
</comment>
<evidence type="ECO:0000256" key="2">
    <source>
        <dbReference type="ARBA" id="ARBA00022730"/>
    </source>
</evidence>
<dbReference type="GO" id="GO:0019843">
    <property type="term" value="F:rRNA binding"/>
    <property type="evidence" value="ECO:0007669"/>
    <property type="project" value="UniProtKB-UniRule"/>
</dbReference>
<name>A0A2H0V791_9BACT</name>
<feature type="compositionally biased region" description="Basic and acidic residues" evidence="7">
    <location>
        <begin position="1"/>
        <end position="12"/>
    </location>
</feature>
<dbReference type="FunFam" id="3.30.70.330:FF:000001">
    <property type="entry name" value="50S ribosomal protein L23"/>
    <property type="match status" value="1"/>
</dbReference>
<reference evidence="9" key="1">
    <citation type="submission" date="2017-09" db="EMBL/GenBank/DDBJ databases">
        <title>Depth-based differentiation of microbial function through sediment-hosted aquifers and enrichment of novel symbionts in the deep terrestrial subsurface.</title>
        <authorList>
            <person name="Probst A.J."/>
            <person name="Ladd B."/>
            <person name="Jarett J.K."/>
            <person name="Geller-Mcgrath D.E."/>
            <person name="Sieber C.M.K."/>
            <person name="Emerson J.B."/>
            <person name="Anantharaman K."/>
            <person name="Thomas B.C."/>
            <person name="Malmstrom R."/>
            <person name="Stieglmeier M."/>
            <person name="Klingl A."/>
            <person name="Woyke T."/>
            <person name="Ryan C.M."/>
            <person name="Banfield J.F."/>
        </authorList>
    </citation>
    <scope>NUCLEOTIDE SEQUENCE [LARGE SCALE GENOMIC DNA]</scope>
</reference>
<dbReference type="GO" id="GO:0005840">
    <property type="term" value="C:ribosome"/>
    <property type="evidence" value="ECO:0007669"/>
    <property type="project" value="UniProtKB-KW"/>
</dbReference>
<evidence type="ECO:0000313" key="8">
    <source>
        <dbReference type="EMBL" id="PIR94966.1"/>
    </source>
</evidence>
<dbReference type="SUPFAM" id="SSF54189">
    <property type="entry name" value="Ribosomal proteins S24e, L23 and L15e"/>
    <property type="match status" value="1"/>
</dbReference>
<proteinExistence type="inferred from homology"/>
<sequence>MKELYGTEEAVKNKKSKAGASKGRHFSESYRVLVKPLITEKASELGKFNKYAFEVDKTANKIMVARAIENIYGVKPVDVNVVNVIGKKKRTGRVFGRRKNWKKAIVTLAKGKTIEIYEGV</sequence>
<dbReference type="NCBIfam" id="NF004363">
    <property type="entry name" value="PRK05738.2-4"/>
    <property type="match status" value="1"/>
</dbReference>
<evidence type="ECO:0000256" key="6">
    <source>
        <dbReference type="HAMAP-Rule" id="MF_01369"/>
    </source>
</evidence>
<dbReference type="GO" id="GO:0003735">
    <property type="term" value="F:structural constituent of ribosome"/>
    <property type="evidence" value="ECO:0007669"/>
    <property type="project" value="InterPro"/>
</dbReference>
<keyword evidence="3 6" id="KW-0694">RNA-binding</keyword>
<dbReference type="GO" id="GO:1990904">
    <property type="term" value="C:ribonucleoprotein complex"/>
    <property type="evidence" value="ECO:0007669"/>
    <property type="project" value="UniProtKB-KW"/>
</dbReference>
<comment type="similarity">
    <text evidence="1 6">Belongs to the universal ribosomal protein uL23 family.</text>
</comment>
<dbReference type="InterPro" id="IPR013025">
    <property type="entry name" value="Ribosomal_uL23-like"/>
</dbReference>
<organism evidence="8 9">
    <name type="scientific">Candidatus Falkowbacteria bacterium CG10_big_fil_rev_8_21_14_0_10_37_6</name>
    <dbReference type="NCBI Taxonomy" id="1974563"/>
    <lineage>
        <taxon>Bacteria</taxon>
        <taxon>Candidatus Falkowiibacteriota</taxon>
    </lineage>
</organism>
<dbReference type="HAMAP" id="MF_01369_B">
    <property type="entry name" value="Ribosomal_uL23_B"/>
    <property type="match status" value="1"/>
</dbReference>